<feature type="domain" description="Solute-binding protein family 3/N-terminal" evidence="3">
    <location>
        <begin position="38"/>
        <end position="266"/>
    </location>
</feature>
<reference evidence="12 19" key="6">
    <citation type="submission" date="2018-05" db="EMBL/GenBank/DDBJ databases">
        <title>Vancomycin-resistant Enterococcus faecium strain from Chelyabinsk, Russia.</title>
        <authorList>
            <person name="Gostev V."/>
            <person name="Goncharov A."/>
            <person name="Kolodzhieva V."/>
            <person name="Suvorov A."/>
            <person name="Sidorenko S."/>
            <person name="Zueva L."/>
        </authorList>
    </citation>
    <scope>NUCLEOTIDE SEQUENCE [LARGE SCALE GENOMIC DNA]</scope>
    <source>
        <strain evidence="12 19">20</strain>
    </source>
</reference>
<dbReference type="PROSITE" id="PS51257">
    <property type="entry name" value="PROKAR_LIPOPROTEIN"/>
    <property type="match status" value="1"/>
</dbReference>
<reference evidence="6 15" key="1">
    <citation type="submission" date="2016-01" db="EMBL/GenBank/DDBJ databases">
        <title>Molecular Mechanisms for transfer of large genomic segments between Enterococcus faecium strains.</title>
        <authorList>
            <person name="Garcia-Solache M.A."/>
            <person name="Lebreton F."/>
            <person name="Mclaughlin R.E."/>
            <person name="Whiteaker J.D."/>
            <person name="Gilmore M.S."/>
            <person name="Rice L.B."/>
        </authorList>
    </citation>
    <scope>NUCLEOTIDE SEQUENCE [LARGE SCALE GENOMIC DNA]</scope>
    <source>
        <strain evidence="6 15">D344RRF x C68</strain>
    </source>
</reference>
<evidence type="ECO:0000259" key="3">
    <source>
        <dbReference type="SMART" id="SM00062"/>
    </source>
</evidence>
<dbReference type="AlphaFoldDB" id="A0A132P436"/>
<evidence type="ECO:0000313" key="14">
    <source>
        <dbReference type="EMBL" id="SAZ06027.1"/>
    </source>
</evidence>
<proteinExistence type="predicted"/>
<dbReference type="EMBL" id="NGLB01000001">
    <property type="protein sequence ID" value="OTO00722.1"/>
    <property type="molecule type" value="Genomic_DNA"/>
</dbReference>
<dbReference type="EMBL" id="PJVH01000026">
    <property type="protein sequence ID" value="RXU87330.1"/>
    <property type="molecule type" value="Genomic_DNA"/>
</dbReference>
<reference evidence="14 16" key="2">
    <citation type="submission" date="2016-04" db="EMBL/GenBank/DDBJ databases">
        <authorList>
            <person name="Millard A."/>
        </authorList>
    </citation>
    <scope>NUCLEOTIDE SEQUENCE [LARGE SCALE GENOMIC DNA]</scope>
    <source>
        <strain evidence="14">Isolate 22</strain>
    </source>
</reference>
<dbReference type="EMBL" id="LRHK01000001">
    <property type="protein sequence ID" value="KWX17099.1"/>
    <property type="molecule type" value="Genomic_DNA"/>
</dbReference>
<reference evidence="7" key="8">
    <citation type="journal article" date="2022" name="J. Anim. Sci.">
        <title>Whole genome sequence analyses-based assessment of virulence potential and antimicrobial susceptibilities and resistance of Enterococcus faecium strains isolated from commercial swine and cattle probiotic products.</title>
        <authorList>
            <person name="Shridhar P.B."/>
            <person name="Amachawadi R.G."/>
            <person name="Tokach M."/>
            <person name="Patel I."/>
            <person name="Gangiredla J."/>
            <person name="Mammel M."/>
            <person name="Nagaraja T.G."/>
        </authorList>
    </citation>
    <scope>NUCLEOTIDE SEQUENCE</scope>
    <source>
        <strain evidence="7">EF215</strain>
    </source>
</reference>
<dbReference type="EMBL" id="QHGU01000016">
    <property type="protein sequence ID" value="PZM56327.1"/>
    <property type="molecule type" value="Genomic_DNA"/>
</dbReference>
<evidence type="ECO:0000313" key="19">
    <source>
        <dbReference type="Proteomes" id="UP000249070"/>
    </source>
</evidence>
<dbReference type="Gene3D" id="3.40.190.10">
    <property type="entry name" value="Periplasmic binding protein-like II"/>
    <property type="match status" value="2"/>
</dbReference>
<evidence type="ECO:0000313" key="12">
    <source>
        <dbReference type="EMBL" id="PZM56327.1"/>
    </source>
</evidence>
<evidence type="ECO:0000313" key="8">
    <source>
        <dbReference type="EMBL" id="MDC4247705.1"/>
    </source>
</evidence>
<evidence type="ECO:0000313" key="15">
    <source>
        <dbReference type="Proteomes" id="UP000070452"/>
    </source>
</evidence>
<dbReference type="Proteomes" id="UP001141166">
    <property type="component" value="Unassembled WGS sequence"/>
</dbReference>
<evidence type="ECO:0000313" key="20">
    <source>
        <dbReference type="Proteomes" id="UP000289562"/>
    </source>
</evidence>
<evidence type="ECO:0000313" key="9">
    <source>
        <dbReference type="EMBL" id="MDT2370496.1"/>
    </source>
</evidence>
<sequence>MKKTSFLFALIAGLLLFAGCSNKKTSADNWATINEEKKIVIGLDDTFVPMGFRDKDGKLTGFDIDLAKAVFEQYGITVDFQPIDWSMKEFELNNGTIDLIWNGYSKTPAREKKVQFTKPYMENDQVLITPKESGITNFGQMNNKRLGAQNGSSGYDVFTKQPEVLKEIVKNQDAVLYDSFNEALIDLKSRRVDGLLMDKVYADYYLKQRNELEDFNITKGSYESEDFAVGARKSDSTLVKKINEALDQLEKTGEFQKISDKWFGEDVTPRN</sequence>
<evidence type="ECO:0000313" key="16">
    <source>
        <dbReference type="Proteomes" id="UP000183509"/>
    </source>
</evidence>
<dbReference type="Proteomes" id="UP000194737">
    <property type="component" value="Unassembled WGS sequence"/>
</dbReference>
<dbReference type="PATRIC" id="fig|1352.1358.peg.885"/>
<dbReference type="Proteomes" id="UP000070452">
    <property type="component" value="Unassembled WGS sequence"/>
</dbReference>
<evidence type="ECO:0000313" key="18">
    <source>
        <dbReference type="Proteomes" id="UP000194737"/>
    </source>
</evidence>
<feature type="signal peptide" evidence="2">
    <location>
        <begin position="1"/>
        <end position="23"/>
    </location>
</feature>
<dbReference type="EMBL" id="JAMWMK010000008">
    <property type="protein sequence ID" value="MDC4247705.1"/>
    <property type="molecule type" value="Genomic_DNA"/>
</dbReference>
<dbReference type="GO" id="GO:0015276">
    <property type="term" value="F:ligand-gated monoatomic ion channel activity"/>
    <property type="evidence" value="ECO:0007669"/>
    <property type="project" value="InterPro"/>
</dbReference>
<evidence type="ECO:0000313" key="11">
    <source>
        <dbReference type="EMBL" id="OTO00722.1"/>
    </source>
</evidence>
<dbReference type="PANTHER" id="PTHR35936:SF34">
    <property type="entry name" value="ABC TRANSPORTER EXTRACELLULAR-BINDING PROTEIN YCKB-RELATED"/>
    <property type="match status" value="1"/>
</dbReference>
<dbReference type="InterPro" id="IPR001638">
    <property type="entry name" value="Solute-binding_3/MltF_N"/>
</dbReference>
<dbReference type="STRING" id="1352.AL014_15050"/>
<accession>A0A132P436</accession>
<evidence type="ECO:0000313" key="7">
    <source>
        <dbReference type="EMBL" id="MBX4223453.1"/>
    </source>
</evidence>
<dbReference type="GO" id="GO:0016020">
    <property type="term" value="C:membrane"/>
    <property type="evidence" value="ECO:0007669"/>
    <property type="project" value="InterPro"/>
</dbReference>
<dbReference type="PANTHER" id="PTHR35936">
    <property type="entry name" value="MEMBRANE-BOUND LYTIC MUREIN TRANSGLYCOSYLASE F"/>
    <property type="match status" value="1"/>
</dbReference>
<organism evidence="6 15">
    <name type="scientific">Enterococcus faecium</name>
    <name type="common">Streptococcus faecium</name>
    <dbReference type="NCBI Taxonomy" id="1352"/>
    <lineage>
        <taxon>Bacteria</taxon>
        <taxon>Bacillati</taxon>
        <taxon>Bacillota</taxon>
        <taxon>Bacilli</taxon>
        <taxon>Lactobacillales</taxon>
        <taxon>Enterococcaceae</taxon>
        <taxon>Enterococcus</taxon>
    </lineage>
</organism>
<dbReference type="SMART" id="SM00079">
    <property type="entry name" value="PBPe"/>
    <property type="match status" value="1"/>
</dbReference>
<evidence type="ECO:0000259" key="4">
    <source>
        <dbReference type="SMART" id="SM00079"/>
    </source>
</evidence>
<dbReference type="CDD" id="cd00996">
    <property type="entry name" value="PBP2_AatB_like"/>
    <property type="match status" value="1"/>
</dbReference>
<dbReference type="Proteomes" id="UP001139644">
    <property type="component" value="Unassembled WGS sequence"/>
</dbReference>
<reference evidence="10 17" key="3">
    <citation type="submission" date="2017-02" db="EMBL/GenBank/DDBJ databases">
        <title>Clonality and virulence of isolates of VRE in Hematopoietic Stem Cell Transplanted (HSCT) patients.</title>
        <authorList>
            <person name="Marchi A.P."/>
            <person name="Martins R.C."/>
            <person name="Marie S.K."/>
            <person name="Levin A.S."/>
            <person name="Costa S.F."/>
        </authorList>
    </citation>
    <scope>NUCLEOTIDE SEQUENCE [LARGE SCALE GENOMIC DNA]</scope>
    <source>
        <strain evidence="10 17">LIM1759</strain>
    </source>
</reference>
<dbReference type="Proteomes" id="UP001260956">
    <property type="component" value="Unassembled WGS sequence"/>
</dbReference>
<dbReference type="EMBL" id="JARPTX010000035">
    <property type="protein sequence ID" value="MDT2370496.1"/>
    <property type="molecule type" value="Genomic_DNA"/>
</dbReference>
<dbReference type="SMART" id="SM00062">
    <property type="entry name" value="PBPb"/>
    <property type="match status" value="1"/>
</dbReference>
<dbReference type="InterPro" id="IPR001320">
    <property type="entry name" value="Iontro_rcpt_C"/>
</dbReference>
<protein>
    <submittedName>
        <fullName evidence="6">Amino acid ABC transporter substrate-binding protein</fullName>
    </submittedName>
    <submittedName>
        <fullName evidence="11 14">Extracellular solute-binding protein</fullName>
    </submittedName>
</protein>
<dbReference type="GeneID" id="66455085"/>
<dbReference type="EMBL" id="WEFP01000001">
    <property type="protein sequence ID" value="KAB7578096.1"/>
    <property type="molecule type" value="Genomic_DNA"/>
</dbReference>
<dbReference type="RefSeq" id="WP_002289242.1">
    <property type="nucleotide sequence ID" value="NZ_AP019394.1"/>
</dbReference>
<evidence type="ECO:0000256" key="1">
    <source>
        <dbReference type="ARBA" id="ARBA00022729"/>
    </source>
</evidence>
<dbReference type="SUPFAM" id="SSF53850">
    <property type="entry name" value="Periplasmic binding protein-like II"/>
    <property type="match status" value="1"/>
</dbReference>
<reference evidence="13 20" key="5">
    <citation type="submission" date="2017-12" db="EMBL/GenBank/DDBJ databases">
        <title>A pool of 800 enterococci isolated from chicken carcass rinse samples from New Zealand.</title>
        <authorList>
            <person name="Zhang J."/>
            <person name="Rogers L."/>
            <person name="Midwinter A."/>
            <person name="French N."/>
        </authorList>
    </citation>
    <scope>NUCLEOTIDE SEQUENCE [LARGE SCALE GENOMIC DNA]</scope>
    <source>
        <strain evidence="13 20">EN697</strain>
    </source>
</reference>
<evidence type="ECO:0000313" key="13">
    <source>
        <dbReference type="EMBL" id="RXU87330.1"/>
    </source>
</evidence>
<feature type="domain" description="Ionotropic glutamate receptor C-terminal" evidence="4">
    <location>
        <begin position="38"/>
        <end position="265"/>
    </location>
</feature>
<evidence type="ECO:0000313" key="6">
    <source>
        <dbReference type="EMBL" id="KWX17099.1"/>
    </source>
</evidence>
<gene>
    <name evidence="11" type="ORF">A5804_002238</name>
    <name evidence="6" type="ORF">AWT83_00720</name>
    <name evidence="10" type="ORF">B1P95_02855</name>
    <name evidence="13" type="ORF">CYQ77_08985</name>
    <name evidence="12" type="ORF">DKP91_04880</name>
    <name evidence="14" type="ORF">DTPHA_601285</name>
    <name evidence="5" type="ORF">GBM73_12695</name>
    <name evidence="7" type="ORF">KYX88_11710</name>
    <name evidence="8" type="ORF">M3X98_06500</name>
    <name evidence="9" type="ORF">P6Z85_10090</name>
</gene>
<feature type="chain" id="PRO_5044368425" evidence="2">
    <location>
        <begin position="24"/>
        <end position="271"/>
    </location>
</feature>
<dbReference type="EMBL" id="FKLM01000016">
    <property type="protein sequence ID" value="SAZ06027.1"/>
    <property type="molecule type" value="Genomic_DNA"/>
</dbReference>
<reference evidence="5 21" key="7">
    <citation type="submission" date="2019-10" db="EMBL/GenBank/DDBJ databases">
        <title>Evolutionary dynamics of vancomycin-resistant Enterococcus faecium during gastrointestinal tract colonization and bloodstream infection in immunocompromised pediatric patients.</title>
        <authorList>
            <person name="Chilambi G.S."/>
            <person name="Nordstrom H.R."/>
            <person name="Evans D.R."/>
            <person name="Ferrolino J."/>
            <person name="Hayden R.T."/>
            <person name="Maron G.M."/>
            <person name="Vo A.N."/>
            <person name="Gilmore M.S."/>
            <person name="Wolf J."/>
            <person name="Rosch J.W."/>
            <person name="Van Tyne D."/>
        </authorList>
    </citation>
    <scope>NUCLEOTIDE SEQUENCE [LARGE SCALE GENOMIC DNA]</scope>
    <source>
        <strain evidence="5 21">VRECG27</strain>
    </source>
</reference>
<reference evidence="8" key="9">
    <citation type="submission" date="2022-05" db="EMBL/GenBank/DDBJ databases">
        <title>Draft genome sequences of Clostridium perfringens strains isolated from Peru.</title>
        <authorList>
            <person name="Hurtado R."/>
            <person name="Lima L."/>
            <person name="Sousa T."/>
            <person name="Jaiswal A.K."/>
            <person name="Tiwari S."/>
            <person name="Maturrano L."/>
            <person name="Brenig B."/>
            <person name="Azevedo V."/>
        </authorList>
    </citation>
    <scope>NUCLEOTIDE SEQUENCE</scope>
    <source>
        <strain evidence="8">CP4</strain>
    </source>
</reference>
<comment type="caution">
    <text evidence="6">The sequence shown here is derived from an EMBL/GenBank/DDBJ whole genome shotgun (WGS) entry which is preliminary data.</text>
</comment>
<dbReference type="Proteomes" id="UP000289562">
    <property type="component" value="Unassembled WGS sequence"/>
</dbReference>
<dbReference type="EMBL" id="JAIFOC010000117">
    <property type="protein sequence ID" value="MBX4223453.1"/>
    <property type="molecule type" value="Genomic_DNA"/>
</dbReference>
<name>A0A132P436_ENTFC</name>
<dbReference type="OMA" id="DTPFENF"/>
<dbReference type="Proteomes" id="UP000183509">
    <property type="component" value="Unassembled WGS sequence"/>
</dbReference>
<dbReference type="Proteomes" id="UP000469871">
    <property type="component" value="Unassembled WGS sequence"/>
</dbReference>
<reference evidence="11 18" key="4">
    <citation type="submission" date="2017-05" db="EMBL/GenBank/DDBJ databases">
        <title>The Genome Sequence of Enterococcus faecium 6F2_DIV0138.</title>
        <authorList>
            <consortium name="The Broad Institute Genomics Platform"/>
            <consortium name="The Broad Institute Genomic Center for Infectious Diseases"/>
            <person name="Earl A."/>
            <person name="Manson A."/>
            <person name="Schwartman J."/>
            <person name="Gilmore M."/>
            <person name="Abouelleil A."/>
            <person name="Cao P."/>
            <person name="Chapman S."/>
            <person name="Cusick C."/>
            <person name="Shea T."/>
            <person name="Young S."/>
            <person name="Neafsey D."/>
            <person name="Nusbaum C."/>
            <person name="Birren B."/>
        </authorList>
    </citation>
    <scope>NUCLEOTIDE SEQUENCE [LARGE SCALE GENOMIC DNA]</scope>
    <source>
        <strain evidence="11 18">6F2_DIV0138</strain>
    </source>
</reference>
<evidence type="ECO:0000313" key="10">
    <source>
        <dbReference type="EMBL" id="OOL83647.1"/>
    </source>
</evidence>
<dbReference type="EMBL" id="MVGJ01000012">
    <property type="protein sequence ID" value="OOL83647.1"/>
    <property type="molecule type" value="Genomic_DNA"/>
</dbReference>
<dbReference type="Proteomes" id="UP000249070">
    <property type="component" value="Unassembled WGS sequence"/>
</dbReference>
<evidence type="ECO:0000313" key="21">
    <source>
        <dbReference type="Proteomes" id="UP000469871"/>
    </source>
</evidence>
<dbReference type="Pfam" id="PF00497">
    <property type="entry name" value="SBP_bac_3"/>
    <property type="match status" value="1"/>
</dbReference>
<evidence type="ECO:0000313" key="5">
    <source>
        <dbReference type="EMBL" id="KAB7578096.1"/>
    </source>
</evidence>
<evidence type="ECO:0000256" key="2">
    <source>
        <dbReference type="SAM" id="SignalP"/>
    </source>
</evidence>
<reference evidence="9" key="10">
    <citation type="submission" date="2023-03" db="EMBL/GenBank/DDBJ databases">
        <authorList>
            <person name="Shen W."/>
            <person name="Cai J."/>
        </authorList>
    </citation>
    <scope>NUCLEOTIDE SEQUENCE</scope>
    <source>
        <strain evidence="9">B1010-2</strain>
    </source>
</reference>
<keyword evidence="1 2" id="KW-0732">Signal</keyword>
<evidence type="ECO:0000313" key="17">
    <source>
        <dbReference type="Proteomes" id="UP000191171"/>
    </source>
</evidence>
<dbReference type="Proteomes" id="UP000191171">
    <property type="component" value="Unassembled WGS sequence"/>
</dbReference>